<dbReference type="PANTHER" id="PTHR37299">
    <property type="entry name" value="TRANSCRIPTIONAL REGULATOR-RELATED"/>
    <property type="match status" value="1"/>
</dbReference>
<feature type="modified residue" description="4-aspartylphosphate" evidence="1">
    <location>
        <position position="55"/>
    </location>
</feature>
<evidence type="ECO:0000259" key="3">
    <source>
        <dbReference type="PROSITE" id="PS50930"/>
    </source>
</evidence>
<dbReference type="GO" id="GO:0003677">
    <property type="term" value="F:DNA binding"/>
    <property type="evidence" value="ECO:0007669"/>
    <property type="project" value="InterPro"/>
</dbReference>
<keyword evidence="5" id="KW-1185">Reference proteome</keyword>
<proteinExistence type="predicted"/>
<dbReference type="Proteomes" id="UP000428260">
    <property type="component" value="Chromosome"/>
</dbReference>
<dbReference type="KEGG" id="mcos:GM418_27825"/>
<dbReference type="SUPFAM" id="SSF52172">
    <property type="entry name" value="CheY-like"/>
    <property type="match status" value="1"/>
</dbReference>
<dbReference type="PANTHER" id="PTHR37299:SF1">
    <property type="entry name" value="STAGE 0 SPORULATION PROTEIN A HOMOLOG"/>
    <property type="match status" value="1"/>
</dbReference>
<dbReference type="Pfam" id="PF04397">
    <property type="entry name" value="LytTR"/>
    <property type="match status" value="1"/>
</dbReference>
<dbReference type="InterPro" id="IPR011006">
    <property type="entry name" value="CheY-like_superfamily"/>
</dbReference>
<sequence>MIRTVIVEDEKYSVLNLQNMLKDYAPDIEVTEVFSSGKEALSGLPQLDFDLLFLDIQFNDDFDAFRLLESLQFEQLHIIFVTSYNQYALKAFKYNAIDYITKPIDGDDLVRAIKKARQNIFKKNRLDELLRTYNAFRNRQIVVKGQTETNFIFPNKILYIKAEKEYSTVVYFDETDTENELLTSKHLGFWENELLEFPFLRVHKSYLVNMEHIKSYGKNIKLDNGSELAISRDRRKEIHLRILQYKTGK</sequence>
<feature type="domain" description="Response regulatory" evidence="2">
    <location>
        <begin position="3"/>
        <end position="117"/>
    </location>
</feature>
<dbReference type="SMART" id="SM00448">
    <property type="entry name" value="REC"/>
    <property type="match status" value="1"/>
</dbReference>
<feature type="domain" description="HTH LytTR-type" evidence="3">
    <location>
        <begin position="191"/>
        <end position="244"/>
    </location>
</feature>
<dbReference type="EMBL" id="CP046401">
    <property type="protein sequence ID" value="QGY47338.1"/>
    <property type="molecule type" value="Genomic_DNA"/>
</dbReference>
<dbReference type="InterPro" id="IPR046947">
    <property type="entry name" value="LytR-like"/>
</dbReference>
<keyword evidence="1" id="KW-0597">Phosphoprotein</keyword>
<dbReference type="AlphaFoldDB" id="A0A6I6K1K8"/>
<dbReference type="Pfam" id="PF00072">
    <property type="entry name" value="Response_reg"/>
    <property type="match status" value="1"/>
</dbReference>
<evidence type="ECO:0000313" key="4">
    <source>
        <dbReference type="EMBL" id="QGY47338.1"/>
    </source>
</evidence>
<dbReference type="Gene3D" id="3.40.50.2300">
    <property type="match status" value="1"/>
</dbReference>
<evidence type="ECO:0000259" key="2">
    <source>
        <dbReference type="PROSITE" id="PS50110"/>
    </source>
</evidence>
<dbReference type="GO" id="GO:0000156">
    <property type="term" value="F:phosphorelay response regulator activity"/>
    <property type="evidence" value="ECO:0007669"/>
    <property type="project" value="InterPro"/>
</dbReference>
<name>A0A6I6K1K8_9BACT</name>
<organism evidence="4 5">
    <name type="scientific">Maribellus comscasis</name>
    <dbReference type="NCBI Taxonomy" id="2681766"/>
    <lineage>
        <taxon>Bacteria</taxon>
        <taxon>Pseudomonadati</taxon>
        <taxon>Bacteroidota</taxon>
        <taxon>Bacteroidia</taxon>
        <taxon>Marinilabiliales</taxon>
        <taxon>Prolixibacteraceae</taxon>
        <taxon>Maribellus</taxon>
    </lineage>
</organism>
<protein>
    <submittedName>
        <fullName evidence="4">Response regulator</fullName>
    </submittedName>
</protein>
<dbReference type="RefSeq" id="WP_158871111.1">
    <property type="nucleotide sequence ID" value="NZ_CP046401.1"/>
</dbReference>
<dbReference type="InterPro" id="IPR001789">
    <property type="entry name" value="Sig_transdc_resp-reg_receiver"/>
</dbReference>
<dbReference type="PROSITE" id="PS50930">
    <property type="entry name" value="HTH_LYTTR"/>
    <property type="match status" value="1"/>
</dbReference>
<reference evidence="4 5" key="1">
    <citation type="submission" date="2019-11" db="EMBL/GenBank/DDBJ databases">
        <authorList>
            <person name="Zheng R.K."/>
            <person name="Sun C.M."/>
        </authorList>
    </citation>
    <scope>NUCLEOTIDE SEQUENCE [LARGE SCALE GENOMIC DNA]</scope>
    <source>
        <strain evidence="4 5">WC007</strain>
    </source>
</reference>
<gene>
    <name evidence="4" type="ORF">GM418_27825</name>
</gene>
<evidence type="ECO:0000313" key="5">
    <source>
        <dbReference type="Proteomes" id="UP000428260"/>
    </source>
</evidence>
<dbReference type="PROSITE" id="PS50110">
    <property type="entry name" value="RESPONSE_REGULATORY"/>
    <property type="match status" value="1"/>
</dbReference>
<dbReference type="SMART" id="SM00850">
    <property type="entry name" value="LytTR"/>
    <property type="match status" value="1"/>
</dbReference>
<dbReference type="Gene3D" id="2.40.50.1020">
    <property type="entry name" value="LytTr DNA-binding domain"/>
    <property type="match status" value="1"/>
</dbReference>
<accession>A0A6I6K1K8</accession>
<evidence type="ECO:0000256" key="1">
    <source>
        <dbReference type="PROSITE-ProRule" id="PRU00169"/>
    </source>
</evidence>
<dbReference type="InterPro" id="IPR007492">
    <property type="entry name" value="LytTR_DNA-bd_dom"/>
</dbReference>